<evidence type="ECO:0000313" key="2">
    <source>
        <dbReference type="EMBL" id="KAF3420969.1"/>
    </source>
</evidence>
<organism evidence="2 3">
    <name type="scientific">Frieseomelitta varia</name>
    <dbReference type="NCBI Taxonomy" id="561572"/>
    <lineage>
        <taxon>Eukaryota</taxon>
        <taxon>Metazoa</taxon>
        <taxon>Ecdysozoa</taxon>
        <taxon>Arthropoda</taxon>
        <taxon>Hexapoda</taxon>
        <taxon>Insecta</taxon>
        <taxon>Pterygota</taxon>
        <taxon>Neoptera</taxon>
        <taxon>Endopterygota</taxon>
        <taxon>Hymenoptera</taxon>
        <taxon>Apocrita</taxon>
        <taxon>Aculeata</taxon>
        <taxon>Apoidea</taxon>
        <taxon>Anthophila</taxon>
        <taxon>Apidae</taxon>
        <taxon>Frieseomelitta</taxon>
    </lineage>
</organism>
<accession>A0A833RCM4</accession>
<dbReference type="EMBL" id="WNWW01000905">
    <property type="protein sequence ID" value="KAF3420969.1"/>
    <property type="molecule type" value="Genomic_DNA"/>
</dbReference>
<evidence type="ECO:0000256" key="1">
    <source>
        <dbReference type="SAM" id="MobiDB-lite"/>
    </source>
</evidence>
<name>A0A833RCM4_9HYME</name>
<evidence type="ECO:0000313" key="3">
    <source>
        <dbReference type="Proteomes" id="UP000655588"/>
    </source>
</evidence>
<feature type="compositionally biased region" description="Low complexity" evidence="1">
    <location>
        <begin position="37"/>
        <end position="57"/>
    </location>
</feature>
<gene>
    <name evidence="2" type="ORF">E2986_13487</name>
</gene>
<reference evidence="2" key="1">
    <citation type="submission" date="2019-11" db="EMBL/GenBank/DDBJ databases">
        <title>The nuclear and mitochondrial genomes of Frieseomelitta varia - a highly eusocial stingless bee (Meliponini) with a permanently sterile worker caste.</title>
        <authorList>
            <person name="Freitas F.C.P."/>
            <person name="Lourenco A.P."/>
            <person name="Nunes F.M.F."/>
            <person name="Paschoal A.R."/>
            <person name="Abreu F.C.P."/>
            <person name="Barbin F.O."/>
            <person name="Bataglia L."/>
            <person name="Cardoso-Junior C.A.M."/>
            <person name="Cervoni M.S."/>
            <person name="Silva S.R."/>
            <person name="Dalarmi F."/>
            <person name="Del Lama M.A."/>
            <person name="Depintor T.S."/>
            <person name="Ferreira K.M."/>
            <person name="Goria P.S."/>
            <person name="Jaskot M.C."/>
            <person name="Lago D.C."/>
            <person name="Luna-Lucena D."/>
            <person name="Moda L.M."/>
            <person name="Nascimento L."/>
            <person name="Pedrino M."/>
            <person name="Rabico F.O."/>
            <person name="Sanches F.C."/>
            <person name="Santos D.E."/>
            <person name="Santos C.G."/>
            <person name="Vieira J."/>
            <person name="Lopes T.F."/>
            <person name="Barchuk A.R."/>
            <person name="Hartfelder K."/>
            <person name="Simoes Z.L.P."/>
            <person name="Bitondi M.M.G."/>
            <person name="Pinheiro D.G."/>
        </authorList>
    </citation>
    <scope>NUCLEOTIDE SEQUENCE</scope>
    <source>
        <strain evidence="2">USP_RPSP 00005682</strain>
        <tissue evidence="2">Whole individual</tissue>
    </source>
</reference>
<feature type="region of interest" description="Disordered" evidence="1">
    <location>
        <begin position="33"/>
        <end position="59"/>
    </location>
</feature>
<proteinExistence type="predicted"/>
<comment type="caution">
    <text evidence="2">The sequence shown here is derived from an EMBL/GenBank/DDBJ whole genome shotgun (WGS) entry which is preliminary data.</text>
</comment>
<sequence length="73" mass="8082">MLTLQARTHQLLMQNKELLEHIGALVGHLREQERISSGHGTSQSQLSGSTTMQQTTTVPDLSNIGQVTLYRIP</sequence>
<dbReference type="AlphaFoldDB" id="A0A833RCM4"/>
<keyword evidence="3" id="KW-1185">Reference proteome</keyword>
<protein>
    <submittedName>
        <fullName evidence="2">Uncharacterized protein</fullName>
    </submittedName>
</protein>
<dbReference type="Proteomes" id="UP000655588">
    <property type="component" value="Unassembled WGS sequence"/>
</dbReference>